<keyword evidence="2" id="KW-1185">Reference proteome</keyword>
<evidence type="ECO:0000313" key="2">
    <source>
        <dbReference type="Proteomes" id="UP000641646"/>
    </source>
</evidence>
<reference evidence="1" key="2">
    <citation type="submission" date="2020-08" db="EMBL/GenBank/DDBJ databases">
        <authorList>
            <person name="Chen M."/>
            <person name="Teng W."/>
            <person name="Zhao L."/>
            <person name="Hu C."/>
            <person name="Zhou Y."/>
            <person name="Han B."/>
            <person name="Song L."/>
            <person name="Shu W."/>
        </authorList>
    </citation>
    <scope>NUCLEOTIDE SEQUENCE</scope>
    <source>
        <strain evidence="1">FACHB-1375</strain>
    </source>
</reference>
<protein>
    <submittedName>
        <fullName evidence="1">DUF928 domain-containing protein</fullName>
    </submittedName>
</protein>
<proteinExistence type="predicted"/>
<dbReference type="RefSeq" id="WP_190464277.1">
    <property type="nucleotide sequence ID" value="NZ_JACJPW010000021.1"/>
</dbReference>
<sequence>MSRQISISSKAIFTVALSLDLCAIVLLPHQVLSLTNKVERDFISSENFPASNFEIAQYVPPKNLGVPPETASGATRSGSCSRDEQSTSILLTALIPSLNKDDNWALTTAENPQMFVYVPQTSARMAEFALQDEDGKDVYRTTFTISGAAGIVSFSVPKNAVKLEKNQNYHWYFSIFCSDKNRRQSSTVDGWIRRVELNSLRPNLANELEGVGEKERSQLYAQNGVWYDALATLAELRRDDPNDTALAQEWKKLLESAGLKELGDFPIIPLN</sequence>
<dbReference type="Proteomes" id="UP000641646">
    <property type="component" value="Unassembled WGS sequence"/>
</dbReference>
<organism evidence="1 2">
    <name type="scientific">Aerosakkonema funiforme FACHB-1375</name>
    <dbReference type="NCBI Taxonomy" id="2949571"/>
    <lineage>
        <taxon>Bacteria</taxon>
        <taxon>Bacillati</taxon>
        <taxon>Cyanobacteriota</taxon>
        <taxon>Cyanophyceae</taxon>
        <taxon>Oscillatoriophycideae</taxon>
        <taxon>Aerosakkonematales</taxon>
        <taxon>Aerosakkonemataceae</taxon>
        <taxon>Aerosakkonema</taxon>
    </lineage>
</organism>
<name>A0A926VCV2_9CYAN</name>
<evidence type="ECO:0000313" key="1">
    <source>
        <dbReference type="EMBL" id="MBD2181468.1"/>
    </source>
</evidence>
<gene>
    <name evidence="1" type="ORF">H6G03_10160</name>
</gene>
<dbReference type="AlphaFoldDB" id="A0A926VCV2"/>
<accession>A0A926VCV2</accession>
<comment type="caution">
    <text evidence="1">The sequence shown here is derived from an EMBL/GenBank/DDBJ whole genome shotgun (WGS) entry which is preliminary data.</text>
</comment>
<dbReference type="EMBL" id="JACJPW010000021">
    <property type="protein sequence ID" value="MBD2181468.1"/>
    <property type="molecule type" value="Genomic_DNA"/>
</dbReference>
<reference evidence="1" key="1">
    <citation type="journal article" date="2015" name="ISME J.">
        <title>Draft Genome Sequence of Streptomyces incarnatus NRRL8089, which Produces the Nucleoside Antibiotic Sinefungin.</title>
        <authorList>
            <person name="Oshima K."/>
            <person name="Hattori M."/>
            <person name="Shimizu H."/>
            <person name="Fukuda K."/>
            <person name="Nemoto M."/>
            <person name="Inagaki K."/>
            <person name="Tamura T."/>
        </authorList>
    </citation>
    <scope>NUCLEOTIDE SEQUENCE</scope>
    <source>
        <strain evidence="1">FACHB-1375</strain>
    </source>
</reference>
<dbReference type="Pfam" id="PF06051">
    <property type="entry name" value="DUF928"/>
    <property type="match status" value="1"/>
</dbReference>
<dbReference type="InterPro" id="IPR010328">
    <property type="entry name" value="DUF928"/>
</dbReference>